<feature type="transmembrane region" description="Helical" evidence="6">
    <location>
        <begin position="110"/>
        <end position="130"/>
    </location>
</feature>
<comment type="caution">
    <text evidence="7">The sequence shown here is derived from an EMBL/GenBank/DDBJ whole genome shotgun (WGS) entry which is preliminary data.</text>
</comment>
<dbReference type="Proteomes" id="UP000485880">
    <property type="component" value="Unassembled WGS sequence"/>
</dbReference>
<gene>
    <name evidence="7" type="primary">yjbE</name>
    <name evidence="7" type="ORF">MPC4_30116</name>
</gene>
<feature type="transmembrane region" description="Helical" evidence="6">
    <location>
        <begin position="164"/>
        <end position="181"/>
    </location>
</feature>
<dbReference type="InterPro" id="IPR022301">
    <property type="entry name" value="Integral_membrane_YjbE"/>
</dbReference>
<evidence type="ECO:0000256" key="5">
    <source>
        <dbReference type="ARBA" id="ARBA00023136"/>
    </source>
</evidence>
<feature type="transmembrane region" description="Helical" evidence="6">
    <location>
        <begin position="44"/>
        <end position="63"/>
    </location>
</feature>
<protein>
    <submittedName>
        <fullName evidence="7">Uncharacterized membrane protein YjbE</fullName>
    </submittedName>
</protein>
<comment type="similarity">
    <text evidence="2">Belongs to the TerC family.</text>
</comment>
<evidence type="ECO:0000313" key="7">
    <source>
        <dbReference type="EMBL" id="VTZ50932.1"/>
    </source>
</evidence>
<dbReference type="NCBIfam" id="TIGR03717">
    <property type="entry name" value="R_switched_YjbE"/>
    <property type="match status" value="1"/>
</dbReference>
<evidence type="ECO:0000313" key="8">
    <source>
        <dbReference type="Proteomes" id="UP000485880"/>
    </source>
</evidence>
<feature type="transmembrane region" description="Helical" evidence="6">
    <location>
        <begin position="69"/>
        <end position="89"/>
    </location>
</feature>
<evidence type="ECO:0000256" key="3">
    <source>
        <dbReference type="ARBA" id="ARBA00022692"/>
    </source>
</evidence>
<keyword evidence="5 6" id="KW-0472">Membrane</keyword>
<dbReference type="PANTHER" id="PTHR30238:SF4">
    <property type="entry name" value="SLL1022 PROTEIN"/>
    <property type="match status" value="1"/>
</dbReference>
<keyword evidence="3 6" id="KW-0812">Transmembrane</keyword>
<dbReference type="InterPro" id="IPR005496">
    <property type="entry name" value="Integral_membrane_TerC"/>
</dbReference>
<dbReference type="PANTHER" id="PTHR30238">
    <property type="entry name" value="MEMBRANE BOUND PREDICTED REDOX MODULATOR"/>
    <property type="match status" value="1"/>
</dbReference>
<evidence type="ECO:0000256" key="1">
    <source>
        <dbReference type="ARBA" id="ARBA00004141"/>
    </source>
</evidence>
<dbReference type="Pfam" id="PF03741">
    <property type="entry name" value="TerC"/>
    <property type="match status" value="1"/>
</dbReference>
<keyword evidence="8" id="KW-1185">Reference proteome</keyword>
<feature type="transmembrane region" description="Helical" evidence="6">
    <location>
        <begin position="12"/>
        <end position="32"/>
    </location>
</feature>
<evidence type="ECO:0000256" key="2">
    <source>
        <dbReference type="ARBA" id="ARBA00007511"/>
    </source>
</evidence>
<comment type="subcellular location">
    <subcellularLocation>
        <location evidence="1">Membrane</location>
        <topology evidence="1">Multi-pass membrane protein</topology>
    </subcellularLocation>
</comment>
<sequence>MDSASTEFLTALLQIIWIDIVLSDDNALVIAMASRSLPKRQRRWAIVLGASAAVLLRIIYTLLFLQALALPFIKIAGGAILMMIAIRLASEEEREEEAPAPTSIWSSIRIIVIADAVMSLDNVIAVAGAAQGSMALIIFGLVLSIPLVVLGSTFLIALLERFPALVWIGAGVLGWVAGELIGSDPALAGFLRKNAVVVETWQFAAVAAAMVLFFSGLRVRRKASA</sequence>
<feature type="transmembrane region" description="Helical" evidence="6">
    <location>
        <begin position="136"/>
        <end position="157"/>
    </location>
</feature>
<evidence type="ECO:0000256" key="6">
    <source>
        <dbReference type="SAM" id="Phobius"/>
    </source>
</evidence>
<organism evidence="7 8">
    <name type="scientific">Methylocella tundrae</name>
    <dbReference type="NCBI Taxonomy" id="227605"/>
    <lineage>
        <taxon>Bacteria</taxon>
        <taxon>Pseudomonadati</taxon>
        <taxon>Pseudomonadota</taxon>
        <taxon>Alphaproteobacteria</taxon>
        <taxon>Hyphomicrobiales</taxon>
        <taxon>Beijerinckiaceae</taxon>
        <taxon>Methylocella</taxon>
    </lineage>
</organism>
<dbReference type="AlphaFoldDB" id="A0A8B6M9W5"/>
<keyword evidence="4 6" id="KW-1133">Transmembrane helix</keyword>
<proteinExistence type="inferred from homology"/>
<name>A0A8B6M9W5_METTU</name>
<reference evidence="7 8" key="1">
    <citation type="submission" date="2019-05" db="EMBL/GenBank/DDBJ databases">
        <authorList>
            <person name="Farhan Ul Haque M."/>
        </authorList>
    </citation>
    <scope>NUCLEOTIDE SEQUENCE [LARGE SCALE GENOMIC DNA]</scope>
    <source>
        <strain evidence="7">2</strain>
    </source>
</reference>
<dbReference type="RefSeq" id="WP_174512860.1">
    <property type="nucleotide sequence ID" value="NZ_CABFMQ020000087.1"/>
</dbReference>
<feature type="transmembrane region" description="Helical" evidence="6">
    <location>
        <begin position="201"/>
        <end position="219"/>
    </location>
</feature>
<accession>A0A8B6M9W5</accession>
<evidence type="ECO:0000256" key="4">
    <source>
        <dbReference type="ARBA" id="ARBA00022989"/>
    </source>
</evidence>
<dbReference type="GO" id="GO:0016020">
    <property type="term" value="C:membrane"/>
    <property type="evidence" value="ECO:0007669"/>
    <property type="project" value="UniProtKB-SubCell"/>
</dbReference>
<dbReference type="EMBL" id="CABFMQ020000087">
    <property type="protein sequence ID" value="VTZ50932.1"/>
    <property type="molecule type" value="Genomic_DNA"/>
</dbReference>